<dbReference type="Gene3D" id="3.30.70.330">
    <property type="match status" value="1"/>
</dbReference>
<dbReference type="InterPro" id="IPR000504">
    <property type="entry name" value="RRM_dom"/>
</dbReference>
<dbReference type="EMBL" id="CAUYUJ010019547">
    <property type="protein sequence ID" value="CAK0891997.1"/>
    <property type="molecule type" value="Genomic_DNA"/>
</dbReference>
<dbReference type="PROSITE" id="PS50102">
    <property type="entry name" value="RRM"/>
    <property type="match status" value="1"/>
</dbReference>
<feature type="compositionally biased region" description="Polar residues" evidence="2">
    <location>
        <begin position="340"/>
        <end position="350"/>
    </location>
</feature>
<feature type="compositionally biased region" description="Low complexity" evidence="2">
    <location>
        <begin position="225"/>
        <end position="234"/>
    </location>
</feature>
<feature type="domain" description="RRM" evidence="3">
    <location>
        <begin position="81"/>
        <end position="166"/>
    </location>
</feature>
<feature type="compositionally biased region" description="Low complexity" evidence="2">
    <location>
        <begin position="323"/>
        <end position="333"/>
    </location>
</feature>
<feature type="region of interest" description="Disordered" evidence="2">
    <location>
        <begin position="260"/>
        <end position="404"/>
    </location>
</feature>
<dbReference type="InterPro" id="IPR007201">
    <property type="entry name" value="Mei2-like_Rrm_C"/>
</dbReference>
<feature type="non-terminal residue" evidence="4">
    <location>
        <position position="1"/>
    </location>
</feature>
<evidence type="ECO:0000259" key="3">
    <source>
        <dbReference type="PROSITE" id="PS50102"/>
    </source>
</evidence>
<keyword evidence="1" id="KW-0694">RNA-binding</keyword>
<comment type="caution">
    <text evidence="4">The sequence shown here is derived from an EMBL/GenBank/DDBJ whole genome shotgun (WGS) entry which is preliminary data.</text>
</comment>
<dbReference type="InterPro" id="IPR012677">
    <property type="entry name" value="Nucleotide-bd_a/b_plait_sf"/>
</dbReference>
<feature type="compositionally biased region" description="Low complexity" evidence="2">
    <location>
        <begin position="364"/>
        <end position="379"/>
    </location>
</feature>
<keyword evidence="5" id="KW-1185">Reference proteome</keyword>
<feature type="compositionally biased region" description="Basic residues" evidence="2">
    <location>
        <begin position="384"/>
        <end position="397"/>
    </location>
</feature>
<evidence type="ECO:0000256" key="2">
    <source>
        <dbReference type="SAM" id="MobiDB-lite"/>
    </source>
</evidence>
<evidence type="ECO:0000313" key="4">
    <source>
        <dbReference type="EMBL" id="CAK0891997.1"/>
    </source>
</evidence>
<protein>
    <recommendedName>
        <fullName evidence="3">RRM domain-containing protein</fullName>
    </recommendedName>
</protein>
<organism evidence="4 5">
    <name type="scientific">Prorocentrum cordatum</name>
    <dbReference type="NCBI Taxonomy" id="2364126"/>
    <lineage>
        <taxon>Eukaryota</taxon>
        <taxon>Sar</taxon>
        <taxon>Alveolata</taxon>
        <taxon>Dinophyceae</taxon>
        <taxon>Prorocentrales</taxon>
        <taxon>Prorocentraceae</taxon>
        <taxon>Prorocentrum</taxon>
    </lineage>
</organism>
<feature type="region of interest" description="Disordered" evidence="2">
    <location>
        <begin position="209"/>
        <end position="243"/>
    </location>
</feature>
<evidence type="ECO:0000313" key="5">
    <source>
        <dbReference type="Proteomes" id="UP001189429"/>
    </source>
</evidence>
<accession>A0ABN9WYG7</accession>
<feature type="compositionally biased region" description="Basic residues" evidence="2">
    <location>
        <begin position="211"/>
        <end position="220"/>
    </location>
</feature>
<evidence type="ECO:0000256" key="1">
    <source>
        <dbReference type="PROSITE-ProRule" id="PRU00176"/>
    </source>
</evidence>
<gene>
    <name evidence="4" type="ORF">PCOR1329_LOCUS71756</name>
</gene>
<feature type="compositionally biased region" description="Low complexity" evidence="2">
    <location>
        <begin position="274"/>
        <end position="290"/>
    </location>
</feature>
<proteinExistence type="predicted"/>
<name>A0ABN9WYG7_9DINO</name>
<sequence length="437" mass="46140">VQNTFIEVVAEDNRCASVRRVRSAPAAPAPSAVEHEQGHWCGAAEGLDAEVDRLGQAADFFGTFASSAAGPDGAEHAEDRTTVLVRNLPPSYTRDLLLELLDSHGFSGLYDFVYVPFEFNSGTTFGFAFVNLTKPEHAARFRAVFEGFSSWQVHCDREMAVGWSFAQGYEAHVDRYRNSPIMHDAMPDGCKPVVFESGARAKFPLPTKRLPLLRRQRRRPNPSGARAPTAAAPPGEHDLQELPAGGAARGSLLAAGLYPGAGEIPEPGDEGLSRAALRPGRQAPPGRAAPSWADLSEDAGGPEGLLRPALCPRQELRPRSPARRAPSAAVAVAGCRSAGGTDQHSESSTDVPKPVMRAGAFVKEASSSQLSSASGSELADVPRHGPRRGKRAGRRSAKSSASAAPWNAGSILLPGLVACTSLGDGPLTSIVDEHEAP</sequence>
<dbReference type="Pfam" id="PF04059">
    <property type="entry name" value="RRM_2"/>
    <property type="match status" value="1"/>
</dbReference>
<dbReference type="SUPFAM" id="SSF54928">
    <property type="entry name" value="RNA-binding domain, RBD"/>
    <property type="match status" value="1"/>
</dbReference>
<reference evidence="4" key="1">
    <citation type="submission" date="2023-10" db="EMBL/GenBank/DDBJ databases">
        <authorList>
            <person name="Chen Y."/>
            <person name="Shah S."/>
            <person name="Dougan E. K."/>
            <person name="Thang M."/>
            <person name="Chan C."/>
        </authorList>
    </citation>
    <scope>NUCLEOTIDE SEQUENCE [LARGE SCALE GENOMIC DNA]</scope>
</reference>
<dbReference type="InterPro" id="IPR035979">
    <property type="entry name" value="RBD_domain_sf"/>
</dbReference>
<dbReference type="Proteomes" id="UP001189429">
    <property type="component" value="Unassembled WGS sequence"/>
</dbReference>